<protein>
    <submittedName>
        <fullName evidence="1">Uncharacterized protein</fullName>
    </submittedName>
</protein>
<reference evidence="1" key="1">
    <citation type="journal article" date="2015" name="Nature">
        <title>Complex archaea that bridge the gap between prokaryotes and eukaryotes.</title>
        <authorList>
            <person name="Spang A."/>
            <person name="Saw J.H."/>
            <person name="Jorgensen S.L."/>
            <person name="Zaremba-Niedzwiedzka K."/>
            <person name="Martijn J."/>
            <person name="Lind A.E."/>
            <person name="van Eijk R."/>
            <person name="Schleper C."/>
            <person name="Guy L."/>
            <person name="Ettema T.J."/>
        </authorList>
    </citation>
    <scope>NUCLEOTIDE SEQUENCE</scope>
</reference>
<sequence length="71" mass="7816">MSKTNTDSTYRLDLDNITVIHIAGDGEEHDLNSAGAQCTTLAELREFVSELHEQGAFDVTTRDELMSEVSS</sequence>
<dbReference type="AlphaFoldDB" id="A0A0F9FSV9"/>
<name>A0A0F9FSV9_9ZZZZ</name>
<comment type="caution">
    <text evidence="1">The sequence shown here is derived from an EMBL/GenBank/DDBJ whole genome shotgun (WGS) entry which is preliminary data.</text>
</comment>
<accession>A0A0F9FSV9</accession>
<dbReference type="EMBL" id="LAZR01029140">
    <property type="protein sequence ID" value="KKL60455.1"/>
    <property type="molecule type" value="Genomic_DNA"/>
</dbReference>
<proteinExistence type="predicted"/>
<organism evidence="1">
    <name type="scientific">marine sediment metagenome</name>
    <dbReference type="NCBI Taxonomy" id="412755"/>
    <lineage>
        <taxon>unclassified sequences</taxon>
        <taxon>metagenomes</taxon>
        <taxon>ecological metagenomes</taxon>
    </lineage>
</organism>
<evidence type="ECO:0000313" key="1">
    <source>
        <dbReference type="EMBL" id="KKL60455.1"/>
    </source>
</evidence>
<gene>
    <name evidence="1" type="ORF">LCGC14_2205150</name>
</gene>